<evidence type="ECO:0000256" key="7">
    <source>
        <dbReference type="SAM" id="Phobius"/>
    </source>
</evidence>
<keyword evidence="3" id="KW-1003">Cell membrane</keyword>
<comment type="subcellular location">
    <subcellularLocation>
        <location evidence="1">Cell membrane</location>
        <topology evidence="1">Multi-pass membrane protein</topology>
    </subcellularLocation>
</comment>
<dbReference type="Pfam" id="PF03176">
    <property type="entry name" value="MMPL"/>
    <property type="match status" value="1"/>
</dbReference>
<feature type="non-terminal residue" evidence="9">
    <location>
        <position position="240"/>
    </location>
</feature>
<comment type="similarity">
    <text evidence="2">Belongs to the resistance-nodulation-cell division (RND) (TC 2.A.6) family. MmpL subfamily.</text>
</comment>
<organism evidence="9 10">
    <name type="scientific">Streptomyces hainanensis</name>
    <dbReference type="NCBI Taxonomy" id="402648"/>
    <lineage>
        <taxon>Bacteria</taxon>
        <taxon>Bacillati</taxon>
        <taxon>Actinomycetota</taxon>
        <taxon>Actinomycetes</taxon>
        <taxon>Kitasatosporales</taxon>
        <taxon>Streptomycetaceae</taxon>
        <taxon>Streptomyces</taxon>
    </lineage>
</organism>
<dbReference type="AlphaFoldDB" id="A0A4R4S8P0"/>
<evidence type="ECO:0000313" key="10">
    <source>
        <dbReference type="Proteomes" id="UP000295345"/>
    </source>
</evidence>
<keyword evidence="6 7" id="KW-0472">Membrane</keyword>
<dbReference type="SUPFAM" id="SSF82866">
    <property type="entry name" value="Multidrug efflux transporter AcrB transmembrane domain"/>
    <property type="match status" value="1"/>
</dbReference>
<sequence>MAGFSYRHRAVALLLWVLVLVGVWAAASAVGDDYREDYALPGTDSQHAAELLAEHGSAQAGDTLTVVLRDPDGLRDADVERRVADMLAEVAELPRVDGVVSPYDDPTAMSGDGTIGYATVVLDVPSERMELADTESVLDTARTAQGDGLRVELGGDAARELTEESGGAAEGMGIMAALVICVFLFGTVIAAGLPVITAVFAVGSAVGLVVIASHAFTVADYTPYVMLLVGLGVGIDYALL</sequence>
<dbReference type="GO" id="GO:0005886">
    <property type="term" value="C:plasma membrane"/>
    <property type="evidence" value="ECO:0007669"/>
    <property type="project" value="UniProtKB-SubCell"/>
</dbReference>
<dbReference type="Gene3D" id="1.20.1640.10">
    <property type="entry name" value="Multidrug efflux transporter AcrB transmembrane domain"/>
    <property type="match status" value="1"/>
</dbReference>
<evidence type="ECO:0000256" key="3">
    <source>
        <dbReference type="ARBA" id="ARBA00022475"/>
    </source>
</evidence>
<feature type="transmembrane region" description="Helical" evidence="7">
    <location>
        <begin position="198"/>
        <end position="215"/>
    </location>
</feature>
<feature type="domain" description="Membrane transport protein MMPL" evidence="8">
    <location>
        <begin position="41"/>
        <end position="240"/>
    </location>
</feature>
<evidence type="ECO:0000259" key="8">
    <source>
        <dbReference type="Pfam" id="PF03176"/>
    </source>
</evidence>
<protein>
    <recommendedName>
        <fullName evidence="8">Membrane transport protein MMPL domain-containing protein</fullName>
    </recommendedName>
</protein>
<evidence type="ECO:0000256" key="4">
    <source>
        <dbReference type="ARBA" id="ARBA00022692"/>
    </source>
</evidence>
<name>A0A4R4S8P0_9ACTN</name>
<dbReference type="Proteomes" id="UP000295345">
    <property type="component" value="Unassembled WGS sequence"/>
</dbReference>
<reference evidence="9 10" key="1">
    <citation type="submission" date="2019-03" db="EMBL/GenBank/DDBJ databases">
        <title>Draft genome sequences of novel Actinobacteria.</title>
        <authorList>
            <person name="Sahin N."/>
            <person name="Ay H."/>
            <person name="Saygin H."/>
        </authorList>
    </citation>
    <scope>NUCLEOTIDE SEQUENCE [LARGE SCALE GENOMIC DNA]</scope>
    <source>
        <strain evidence="9 10">DSM 41900</strain>
    </source>
</reference>
<evidence type="ECO:0000313" key="9">
    <source>
        <dbReference type="EMBL" id="TDC59417.1"/>
    </source>
</evidence>
<keyword evidence="5 7" id="KW-1133">Transmembrane helix</keyword>
<evidence type="ECO:0000256" key="5">
    <source>
        <dbReference type="ARBA" id="ARBA00022989"/>
    </source>
</evidence>
<dbReference type="InterPro" id="IPR050545">
    <property type="entry name" value="Mycobact_MmpL"/>
</dbReference>
<dbReference type="InterPro" id="IPR004869">
    <property type="entry name" value="MMPL_dom"/>
</dbReference>
<accession>A0A4R4S8P0</accession>
<keyword evidence="10" id="KW-1185">Reference proteome</keyword>
<comment type="caution">
    <text evidence="9">The sequence shown here is derived from an EMBL/GenBank/DDBJ whole genome shotgun (WGS) entry which is preliminary data.</text>
</comment>
<evidence type="ECO:0000256" key="1">
    <source>
        <dbReference type="ARBA" id="ARBA00004651"/>
    </source>
</evidence>
<gene>
    <name evidence="9" type="ORF">E1283_36685</name>
</gene>
<dbReference type="PANTHER" id="PTHR33406:SF11">
    <property type="entry name" value="MEMBRANE PROTEIN SCO6666-RELATED"/>
    <property type="match status" value="1"/>
</dbReference>
<keyword evidence="4 7" id="KW-0812">Transmembrane</keyword>
<evidence type="ECO:0000256" key="2">
    <source>
        <dbReference type="ARBA" id="ARBA00010157"/>
    </source>
</evidence>
<proteinExistence type="inferred from homology"/>
<feature type="transmembrane region" description="Helical" evidence="7">
    <location>
        <begin position="171"/>
        <end position="191"/>
    </location>
</feature>
<dbReference type="PANTHER" id="PTHR33406">
    <property type="entry name" value="MEMBRANE PROTEIN MJ1562-RELATED"/>
    <property type="match status" value="1"/>
</dbReference>
<dbReference type="EMBL" id="SMKI01000895">
    <property type="protein sequence ID" value="TDC59417.1"/>
    <property type="molecule type" value="Genomic_DNA"/>
</dbReference>
<evidence type="ECO:0000256" key="6">
    <source>
        <dbReference type="ARBA" id="ARBA00023136"/>
    </source>
</evidence>